<name>A0AAN8I9C8_9EURO</name>
<evidence type="ECO:0000313" key="2">
    <source>
        <dbReference type="EMBL" id="KAK5955551.1"/>
    </source>
</evidence>
<dbReference type="Proteomes" id="UP001316803">
    <property type="component" value="Unassembled WGS sequence"/>
</dbReference>
<evidence type="ECO:0000256" key="1">
    <source>
        <dbReference type="SAM" id="MobiDB-lite"/>
    </source>
</evidence>
<organism evidence="2 3">
    <name type="scientific">Knufia fluminis</name>
    <dbReference type="NCBI Taxonomy" id="191047"/>
    <lineage>
        <taxon>Eukaryota</taxon>
        <taxon>Fungi</taxon>
        <taxon>Dikarya</taxon>
        <taxon>Ascomycota</taxon>
        <taxon>Pezizomycotina</taxon>
        <taxon>Eurotiomycetes</taxon>
        <taxon>Chaetothyriomycetidae</taxon>
        <taxon>Chaetothyriales</taxon>
        <taxon>Trichomeriaceae</taxon>
        <taxon>Knufia</taxon>
    </lineage>
</organism>
<feature type="region of interest" description="Disordered" evidence="1">
    <location>
        <begin position="1"/>
        <end position="173"/>
    </location>
</feature>
<sequence length="173" mass="19564">MSRSDSRDSTKSTSSFTSAPMQTSYSTSPATFQSSSSAQTSSTRMQRDSFSSGWVPSPYRSCMMHSSSSSQGYESSSSSYISDDDLLALDSLPMPPVEHIPSPTSAPQQEQPKREMTTEEQIAMLREMQEREQAQLQQQRQRAQQQRAVRFATEHKKPRRPSNQRRITATRRT</sequence>
<keyword evidence="3" id="KW-1185">Reference proteome</keyword>
<feature type="compositionally biased region" description="Basic and acidic residues" evidence="1">
    <location>
        <begin position="1"/>
        <end position="10"/>
    </location>
</feature>
<dbReference type="EMBL" id="JAKLMC020000006">
    <property type="protein sequence ID" value="KAK5955551.1"/>
    <property type="molecule type" value="Genomic_DNA"/>
</dbReference>
<protein>
    <submittedName>
        <fullName evidence="2">Uncharacterized protein</fullName>
    </submittedName>
</protein>
<gene>
    <name evidence="2" type="ORF">OHC33_003192</name>
</gene>
<reference evidence="2 3" key="1">
    <citation type="submission" date="2022-12" db="EMBL/GenBank/DDBJ databases">
        <title>Genomic features and morphological characterization of a novel Knufia sp. strain isolated from spacecraft assembly facility.</title>
        <authorList>
            <person name="Teixeira M."/>
            <person name="Chander A.M."/>
            <person name="Stajich J.E."/>
            <person name="Venkateswaran K."/>
        </authorList>
    </citation>
    <scope>NUCLEOTIDE SEQUENCE [LARGE SCALE GENOMIC DNA]</scope>
    <source>
        <strain evidence="2 3">FJI-L2-BK-P2</strain>
    </source>
</reference>
<feature type="compositionally biased region" description="Low complexity" evidence="1">
    <location>
        <begin position="57"/>
        <end position="81"/>
    </location>
</feature>
<dbReference type="AlphaFoldDB" id="A0AAN8I9C8"/>
<feature type="compositionally biased region" description="Low complexity" evidence="1">
    <location>
        <begin position="134"/>
        <end position="148"/>
    </location>
</feature>
<feature type="compositionally biased region" description="Low complexity" evidence="1">
    <location>
        <begin position="11"/>
        <end position="43"/>
    </location>
</feature>
<comment type="caution">
    <text evidence="2">The sequence shown here is derived from an EMBL/GenBank/DDBJ whole genome shotgun (WGS) entry which is preliminary data.</text>
</comment>
<proteinExistence type="predicted"/>
<feature type="compositionally biased region" description="Basic residues" evidence="1">
    <location>
        <begin position="156"/>
        <end position="173"/>
    </location>
</feature>
<accession>A0AAN8I9C8</accession>
<evidence type="ECO:0000313" key="3">
    <source>
        <dbReference type="Proteomes" id="UP001316803"/>
    </source>
</evidence>